<dbReference type="AlphaFoldDB" id="A0A6G0YBX9"/>
<dbReference type="Proteomes" id="UP000478052">
    <property type="component" value="Unassembled WGS sequence"/>
</dbReference>
<keyword evidence="3" id="KW-1185">Reference proteome</keyword>
<name>A0A6G0YBX9_APHCR</name>
<proteinExistence type="predicted"/>
<dbReference type="EMBL" id="VUJU01004925">
    <property type="protein sequence ID" value="KAF0752816.1"/>
    <property type="molecule type" value="Genomic_DNA"/>
</dbReference>
<gene>
    <name evidence="2" type="ORF">FWK35_00015228</name>
</gene>
<evidence type="ECO:0000259" key="1">
    <source>
        <dbReference type="Pfam" id="PF00078"/>
    </source>
</evidence>
<comment type="caution">
    <text evidence="2">The sequence shown here is derived from an EMBL/GenBank/DDBJ whole genome shotgun (WGS) entry which is preliminary data.</text>
</comment>
<dbReference type="InterPro" id="IPR000477">
    <property type="entry name" value="RT_dom"/>
</dbReference>
<dbReference type="Pfam" id="PF00078">
    <property type="entry name" value="RVT_1"/>
    <property type="match status" value="1"/>
</dbReference>
<accession>A0A6G0YBX9</accession>
<organism evidence="2 3">
    <name type="scientific">Aphis craccivora</name>
    <name type="common">Cowpea aphid</name>
    <dbReference type="NCBI Taxonomy" id="307492"/>
    <lineage>
        <taxon>Eukaryota</taxon>
        <taxon>Metazoa</taxon>
        <taxon>Ecdysozoa</taxon>
        <taxon>Arthropoda</taxon>
        <taxon>Hexapoda</taxon>
        <taxon>Insecta</taxon>
        <taxon>Pterygota</taxon>
        <taxon>Neoptera</taxon>
        <taxon>Paraneoptera</taxon>
        <taxon>Hemiptera</taxon>
        <taxon>Sternorrhyncha</taxon>
        <taxon>Aphidomorpha</taxon>
        <taxon>Aphidoidea</taxon>
        <taxon>Aphididae</taxon>
        <taxon>Aphidini</taxon>
        <taxon>Aphis</taxon>
        <taxon>Aphis</taxon>
    </lineage>
</organism>
<dbReference type="OrthoDB" id="407509at2759"/>
<reference evidence="2 3" key="1">
    <citation type="submission" date="2019-08" db="EMBL/GenBank/DDBJ databases">
        <title>Whole genome of Aphis craccivora.</title>
        <authorList>
            <person name="Voronova N.V."/>
            <person name="Shulinski R.S."/>
            <person name="Bandarenka Y.V."/>
            <person name="Zhorov D.G."/>
            <person name="Warner D."/>
        </authorList>
    </citation>
    <scope>NUCLEOTIDE SEQUENCE [LARGE SCALE GENOMIC DNA]</scope>
    <source>
        <strain evidence="2">180601</strain>
        <tissue evidence="2">Whole Body</tissue>
    </source>
</reference>
<dbReference type="PANTHER" id="PTHR19446">
    <property type="entry name" value="REVERSE TRANSCRIPTASES"/>
    <property type="match status" value="1"/>
</dbReference>
<feature type="domain" description="Reverse transcriptase" evidence="1">
    <location>
        <begin position="5"/>
        <end position="70"/>
    </location>
</feature>
<protein>
    <submittedName>
        <fullName evidence="2">Craniofacial development protein 2-like</fullName>
    </submittedName>
</protein>
<sequence>MKIEKELDKDQFGFRQGIGTREAILAIRVLTERRLNVNRNTFTTFIDLEKAFDTVNWAILMNSMKKTRIDWRDRRIIMLLYKK</sequence>
<evidence type="ECO:0000313" key="3">
    <source>
        <dbReference type="Proteomes" id="UP000478052"/>
    </source>
</evidence>
<evidence type="ECO:0000313" key="2">
    <source>
        <dbReference type="EMBL" id="KAF0752816.1"/>
    </source>
</evidence>